<dbReference type="InterPro" id="IPR011055">
    <property type="entry name" value="Dup_hybrid_motif"/>
</dbReference>
<evidence type="ECO:0000256" key="1">
    <source>
        <dbReference type="ARBA" id="ARBA00022729"/>
    </source>
</evidence>
<dbReference type="Pfam" id="PF01551">
    <property type="entry name" value="Peptidase_M23"/>
    <property type="match status" value="1"/>
</dbReference>
<keyword evidence="3" id="KW-1133">Transmembrane helix</keyword>
<dbReference type="SUPFAM" id="SSF51261">
    <property type="entry name" value="Duplicated hybrid motif"/>
    <property type="match status" value="1"/>
</dbReference>
<evidence type="ECO:0000313" key="6">
    <source>
        <dbReference type="Proteomes" id="UP000192569"/>
    </source>
</evidence>
<dbReference type="PANTHER" id="PTHR21666">
    <property type="entry name" value="PEPTIDASE-RELATED"/>
    <property type="match status" value="1"/>
</dbReference>
<feature type="compositionally biased region" description="Polar residues" evidence="2">
    <location>
        <begin position="93"/>
        <end position="107"/>
    </location>
</feature>
<feature type="region of interest" description="Disordered" evidence="2">
    <location>
        <begin position="63"/>
        <end position="110"/>
    </location>
</feature>
<keyword evidence="1" id="KW-0732">Signal</keyword>
<dbReference type="OrthoDB" id="9801106at2"/>
<dbReference type="CDD" id="cd12797">
    <property type="entry name" value="M23_peptidase"/>
    <property type="match status" value="1"/>
</dbReference>
<feature type="domain" description="M23ase beta-sheet core" evidence="4">
    <location>
        <begin position="141"/>
        <end position="239"/>
    </location>
</feature>
<dbReference type="InterPro" id="IPR016047">
    <property type="entry name" value="M23ase_b-sheet_dom"/>
</dbReference>
<dbReference type="InterPro" id="IPR050570">
    <property type="entry name" value="Cell_wall_metabolism_enzyme"/>
</dbReference>
<dbReference type="GO" id="GO:0004222">
    <property type="term" value="F:metalloendopeptidase activity"/>
    <property type="evidence" value="ECO:0007669"/>
    <property type="project" value="TreeGrafter"/>
</dbReference>
<dbReference type="EMBL" id="LT838272">
    <property type="protein sequence ID" value="SMB89513.1"/>
    <property type="molecule type" value="Genomic_DNA"/>
</dbReference>
<organism evidence="5 6">
    <name type="scientific">Thermanaeromonas toyohensis ToBE</name>
    <dbReference type="NCBI Taxonomy" id="698762"/>
    <lineage>
        <taxon>Bacteria</taxon>
        <taxon>Bacillati</taxon>
        <taxon>Bacillota</taxon>
        <taxon>Clostridia</taxon>
        <taxon>Neomoorellales</taxon>
        <taxon>Neomoorellaceae</taxon>
        <taxon>Thermanaeromonas</taxon>
    </lineage>
</organism>
<name>A0A1W1V8E8_9FIRM</name>
<keyword evidence="6" id="KW-1185">Reference proteome</keyword>
<reference evidence="5 6" key="1">
    <citation type="submission" date="2017-04" db="EMBL/GenBank/DDBJ databases">
        <authorList>
            <person name="Afonso C.L."/>
            <person name="Miller P.J."/>
            <person name="Scott M.A."/>
            <person name="Spackman E."/>
            <person name="Goraichik I."/>
            <person name="Dimitrov K.M."/>
            <person name="Suarez D.L."/>
            <person name="Swayne D.E."/>
        </authorList>
    </citation>
    <scope>NUCLEOTIDE SEQUENCE [LARGE SCALE GENOMIC DNA]</scope>
    <source>
        <strain evidence="5 6">ToBE</strain>
    </source>
</reference>
<dbReference type="STRING" id="698762.SAMN00808754_0171"/>
<dbReference type="RefSeq" id="WP_084663116.1">
    <property type="nucleotide sequence ID" value="NZ_LT838272.1"/>
</dbReference>
<keyword evidence="3" id="KW-0812">Transmembrane</keyword>
<feature type="transmembrane region" description="Helical" evidence="3">
    <location>
        <begin position="26"/>
        <end position="43"/>
    </location>
</feature>
<proteinExistence type="predicted"/>
<gene>
    <name evidence="5" type="ORF">SAMN00808754_0171</name>
</gene>
<evidence type="ECO:0000256" key="2">
    <source>
        <dbReference type="SAM" id="MobiDB-lite"/>
    </source>
</evidence>
<dbReference type="PANTHER" id="PTHR21666:SF289">
    <property type="entry name" value="L-ALA--D-GLU ENDOPEPTIDASE"/>
    <property type="match status" value="1"/>
</dbReference>
<dbReference type="Gene3D" id="2.70.70.10">
    <property type="entry name" value="Glucose Permease (Domain IIA)"/>
    <property type="match status" value="1"/>
</dbReference>
<accession>A0A1W1V8E8</accession>
<sequence length="244" mass="26567">MEKFFKLLKQEAAHLGQIGQILRRKGFYLLFLTALLAGTYYLVTNTAVFQGKVKVHPLPIESPAKAPVEPLPREALSGSETVPPELKDKTGAYSAQATPHTTPLDQETATKGKELTLNRPLPGKKAVSFGFAWSQAFGDFRFHPGLDLEGRLGEEVRAATSGTVSLVEYSDDWRYRLVIDAGDGYQVIYAHLDSVKVTKGSKVKPGDVLGTLGQPGRAEASSSVHLHLELKKNGQALDPAPYLQ</sequence>
<evidence type="ECO:0000259" key="4">
    <source>
        <dbReference type="Pfam" id="PF01551"/>
    </source>
</evidence>
<dbReference type="Proteomes" id="UP000192569">
    <property type="component" value="Chromosome I"/>
</dbReference>
<protein>
    <submittedName>
        <fullName evidence="5">Peptidase family M23</fullName>
    </submittedName>
</protein>
<evidence type="ECO:0000256" key="3">
    <source>
        <dbReference type="SAM" id="Phobius"/>
    </source>
</evidence>
<dbReference type="AlphaFoldDB" id="A0A1W1V8E8"/>
<evidence type="ECO:0000313" key="5">
    <source>
        <dbReference type="EMBL" id="SMB89513.1"/>
    </source>
</evidence>
<keyword evidence="3" id="KW-0472">Membrane</keyword>